<accession>A0AAP0N8B2</accession>
<organism evidence="1 2">
    <name type="scientific">Liquidambar formosana</name>
    <name type="common">Formosan gum</name>
    <dbReference type="NCBI Taxonomy" id="63359"/>
    <lineage>
        <taxon>Eukaryota</taxon>
        <taxon>Viridiplantae</taxon>
        <taxon>Streptophyta</taxon>
        <taxon>Embryophyta</taxon>
        <taxon>Tracheophyta</taxon>
        <taxon>Spermatophyta</taxon>
        <taxon>Magnoliopsida</taxon>
        <taxon>eudicotyledons</taxon>
        <taxon>Gunneridae</taxon>
        <taxon>Pentapetalae</taxon>
        <taxon>Saxifragales</taxon>
        <taxon>Altingiaceae</taxon>
        <taxon>Liquidambar</taxon>
    </lineage>
</organism>
<dbReference type="Proteomes" id="UP001415857">
    <property type="component" value="Unassembled WGS sequence"/>
</dbReference>
<protein>
    <submittedName>
        <fullName evidence="1">Uncharacterized protein</fullName>
    </submittedName>
</protein>
<evidence type="ECO:0000313" key="1">
    <source>
        <dbReference type="EMBL" id="KAK9266975.1"/>
    </source>
</evidence>
<dbReference type="PANTHER" id="PTHR38222:SF1">
    <property type="entry name" value="TFIIS N-TERMINAL DOMAIN-CONTAINING PROTEIN"/>
    <property type="match status" value="1"/>
</dbReference>
<proteinExistence type="predicted"/>
<comment type="caution">
    <text evidence="1">The sequence shown here is derived from an EMBL/GenBank/DDBJ whole genome shotgun (WGS) entry which is preliminary data.</text>
</comment>
<evidence type="ECO:0000313" key="2">
    <source>
        <dbReference type="Proteomes" id="UP001415857"/>
    </source>
</evidence>
<dbReference type="AlphaFoldDB" id="A0AAP0N8B2"/>
<dbReference type="EMBL" id="JBBPBK010000041">
    <property type="protein sequence ID" value="KAK9266975.1"/>
    <property type="molecule type" value="Genomic_DNA"/>
</dbReference>
<sequence>MSGIVDMWTSEVARLREKGRTIFSSGSSPSTLESSQQQVVRAEKESLTRSFPGLTRLTGVNSPVLLYSEASVNLLVECFSP</sequence>
<keyword evidence="2" id="KW-1185">Reference proteome</keyword>
<reference evidence="1 2" key="1">
    <citation type="journal article" date="2024" name="Plant J.">
        <title>Genome sequences and population genomics reveal climatic adaptation and genomic divergence between two closely related sweetgum species.</title>
        <authorList>
            <person name="Xu W.Q."/>
            <person name="Ren C.Q."/>
            <person name="Zhang X.Y."/>
            <person name="Comes H.P."/>
            <person name="Liu X.H."/>
            <person name="Li Y.G."/>
            <person name="Kettle C.J."/>
            <person name="Jalonen R."/>
            <person name="Gaisberger H."/>
            <person name="Ma Y.Z."/>
            <person name="Qiu Y.X."/>
        </authorList>
    </citation>
    <scope>NUCLEOTIDE SEQUENCE [LARGE SCALE GENOMIC DNA]</scope>
    <source>
        <strain evidence="1">Hangzhou</strain>
    </source>
</reference>
<dbReference type="PANTHER" id="PTHR38222">
    <property type="entry name" value="TFIIS N-TERMINAL DOMAIN-CONTAINING PROTEIN"/>
    <property type="match status" value="1"/>
</dbReference>
<name>A0AAP0N8B2_LIQFO</name>
<gene>
    <name evidence="1" type="ORF">L1049_021479</name>
</gene>